<evidence type="ECO:0000313" key="2">
    <source>
        <dbReference type="EMBL" id="CAF1031052.1"/>
    </source>
</evidence>
<reference evidence="2" key="1">
    <citation type="submission" date="2021-02" db="EMBL/GenBank/DDBJ databases">
        <authorList>
            <person name="Nowell W R."/>
        </authorList>
    </citation>
    <scope>NUCLEOTIDE SEQUENCE</scope>
</reference>
<evidence type="ECO:0000256" key="1">
    <source>
        <dbReference type="SAM" id="MobiDB-lite"/>
    </source>
</evidence>
<name>A0A814J2L1_9BILA</name>
<sequence>MNISSETITYPIDHHHHHNHILNGTHSTMYTNASPIAVNNKIKAIQARKSRITLQSYYDFTDIQPLNLSNTGGTTNSSNLFRQKLLERSKDLHFNHISTHRNSRPSILSSISTTNHHSLIWPSYNTSNGFIKQLQTNSPTMSSTTIGLPINKSSNNNNNNNNNNMPDIYQRSNRTQTITYQPLTEQQNSSIFIEPRHRSLPKMKSSIPKTFYRRASKDKSSFPISHNQPLKILHKDYSKQSKNNTNANIIHLYESEEDNENMPIVDEEFEEYLQTSTIKCANWLIKYVFDKEFDDNNE</sequence>
<accession>A0A814J2L1</accession>
<evidence type="ECO:0000313" key="3">
    <source>
        <dbReference type="Proteomes" id="UP000663870"/>
    </source>
</evidence>
<dbReference type="EMBL" id="CAJNOL010000367">
    <property type="protein sequence ID" value="CAF1031052.1"/>
    <property type="molecule type" value="Genomic_DNA"/>
</dbReference>
<keyword evidence="3" id="KW-1185">Reference proteome</keyword>
<dbReference type="AlphaFoldDB" id="A0A814J2L1"/>
<dbReference type="Proteomes" id="UP000663870">
    <property type="component" value="Unassembled WGS sequence"/>
</dbReference>
<comment type="caution">
    <text evidence="2">The sequence shown here is derived from an EMBL/GenBank/DDBJ whole genome shotgun (WGS) entry which is preliminary data.</text>
</comment>
<feature type="compositionally biased region" description="Low complexity" evidence="1">
    <location>
        <begin position="155"/>
        <end position="164"/>
    </location>
</feature>
<proteinExistence type="predicted"/>
<protein>
    <submittedName>
        <fullName evidence="2">Uncharacterized protein</fullName>
    </submittedName>
</protein>
<gene>
    <name evidence="2" type="ORF">JXQ802_LOCUS15648</name>
</gene>
<feature type="region of interest" description="Disordered" evidence="1">
    <location>
        <begin position="150"/>
        <end position="169"/>
    </location>
</feature>
<organism evidence="2 3">
    <name type="scientific">Rotaria sordida</name>
    <dbReference type="NCBI Taxonomy" id="392033"/>
    <lineage>
        <taxon>Eukaryota</taxon>
        <taxon>Metazoa</taxon>
        <taxon>Spiralia</taxon>
        <taxon>Gnathifera</taxon>
        <taxon>Rotifera</taxon>
        <taxon>Eurotatoria</taxon>
        <taxon>Bdelloidea</taxon>
        <taxon>Philodinida</taxon>
        <taxon>Philodinidae</taxon>
        <taxon>Rotaria</taxon>
    </lineage>
</organism>